<gene>
    <name evidence="10" type="ORF">CSSPJE1EN1_LOCUS22771</name>
</gene>
<dbReference type="InterPro" id="IPR055414">
    <property type="entry name" value="LRR_R13L4/SHOC2-like"/>
</dbReference>
<dbReference type="Gene3D" id="1.10.510.10">
    <property type="entry name" value="Transferase(Phosphotransferase) domain 1"/>
    <property type="match status" value="1"/>
</dbReference>
<keyword evidence="5" id="KW-0677">Repeat</keyword>
<keyword evidence="11" id="KW-1185">Reference proteome</keyword>
<dbReference type="InterPro" id="IPR050994">
    <property type="entry name" value="At_inactive_RLKs"/>
</dbReference>
<dbReference type="InterPro" id="IPR001245">
    <property type="entry name" value="Ser-Thr/Tyr_kinase_cat_dom"/>
</dbReference>
<keyword evidence="4" id="KW-0732">Signal</keyword>
<dbReference type="InterPro" id="IPR011009">
    <property type="entry name" value="Kinase-like_dom_sf"/>
</dbReference>
<organism evidence="10 11">
    <name type="scientific">Sphagnum jensenii</name>
    <dbReference type="NCBI Taxonomy" id="128206"/>
    <lineage>
        <taxon>Eukaryota</taxon>
        <taxon>Viridiplantae</taxon>
        <taxon>Streptophyta</taxon>
        <taxon>Embryophyta</taxon>
        <taxon>Bryophyta</taxon>
        <taxon>Sphagnophytina</taxon>
        <taxon>Sphagnopsida</taxon>
        <taxon>Sphagnales</taxon>
        <taxon>Sphagnaceae</taxon>
        <taxon>Sphagnum</taxon>
    </lineage>
</organism>
<dbReference type="SMART" id="SM00369">
    <property type="entry name" value="LRR_TYP"/>
    <property type="match status" value="4"/>
</dbReference>
<keyword evidence="3 8" id="KW-0812">Transmembrane</keyword>
<dbReference type="PANTHER" id="PTHR48010">
    <property type="entry name" value="OS05G0588300 PROTEIN"/>
    <property type="match status" value="1"/>
</dbReference>
<evidence type="ECO:0000313" key="11">
    <source>
        <dbReference type="Proteomes" id="UP001497444"/>
    </source>
</evidence>
<evidence type="ECO:0000259" key="9">
    <source>
        <dbReference type="PROSITE" id="PS50011"/>
    </source>
</evidence>
<dbReference type="InterPro" id="IPR013210">
    <property type="entry name" value="LRR_N_plant-typ"/>
</dbReference>
<dbReference type="InterPro" id="IPR003591">
    <property type="entry name" value="Leu-rich_rpt_typical-subtyp"/>
</dbReference>
<dbReference type="Pfam" id="PF07714">
    <property type="entry name" value="PK_Tyr_Ser-Thr"/>
    <property type="match status" value="1"/>
</dbReference>
<dbReference type="Pfam" id="PF00560">
    <property type="entry name" value="LRR_1"/>
    <property type="match status" value="3"/>
</dbReference>
<keyword evidence="2" id="KW-0433">Leucine-rich repeat</keyword>
<dbReference type="SUPFAM" id="SSF56112">
    <property type="entry name" value="Protein kinase-like (PK-like)"/>
    <property type="match status" value="1"/>
</dbReference>
<dbReference type="InterPro" id="IPR001611">
    <property type="entry name" value="Leu-rich_rpt"/>
</dbReference>
<feature type="transmembrane region" description="Helical" evidence="8">
    <location>
        <begin position="468"/>
        <end position="491"/>
    </location>
</feature>
<dbReference type="Pfam" id="PF23598">
    <property type="entry name" value="LRR_14"/>
    <property type="match status" value="1"/>
</dbReference>
<dbReference type="SUPFAM" id="SSF52058">
    <property type="entry name" value="L domain-like"/>
    <property type="match status" value="1"/>
</dbReference>
<dbReference type="InterPro" id="IPR000719">
    <property type="entry name" value="Prot_kinase_dom"/>
</dbReference>
<evidence type="ECO:0000256" key="5">
    <source>
        <dbReference type="ARBA" id="ARBA00022737"/>
    </source>
</evidence>
<evidence type="ECO:0000256" key="2">
    <source>
        <dbReference type="ARBA" id="ARBA00022614"/>
    </source>
</evidence>
<dbReference type="EMBL" id="OZ020103">
    <property type="protein sequence ID" value="CAK9277293.1"/>
    <property type="molecule type" value="Genomic_DNA"/>
</dbReference>
<dbReference type="Gene3D" id="3.30.200.20">
    <property type="entry name" value="Phosphorylase Kinase, domain 1"/>
    <property type="match status" value="1"/>
</dbReference>
<accession>A0ABP0XDW2</accession>
<reference evidence="10" key="1">
    <citation type="submission" date="2024-02" db="EMBL/GenBank/DDBJ databases">
        <authorList>
            <consortium name="ELIXIR-Norway"/>
            <consortium name="Elixir Norway"/>
        </authorList>
    </citation>
    <scope>NUCLEOTIDE SEQUENCE</scope>
</reference>
<keyword evidence="6 8" id="KW-1133">Transmembrane helix</keyword>
<evidence type="ECO:0000256" key="6">
    <source>
        <dbReference type="ARBA" id="ARBA00022989"/>
    </source>
</evidence>
<evidence type="ECO:0000256" key="7">
    <source>
        <dbReference type="ARBA" id="ARBA00023136"/>
    </source>
</evidence>
<name>A0ABP0XDW2_9BRYO</name>
<dbReference type="Proteomes" id="UP001497444">
    <property type="component" value="Chromosome 8"/>
</dbReference>
<dbReference type="Pfam" id="PF08263">
    <property type="entry name" value="LRRNT_2"/>
    <property type="match status" value="1"/>
</dbReference>
<dbReference type="InterPro" id="IPR032675">
    <property type="entry name" value="LRR_dom_sf"/>
</dbReference>
<feature type="domain" description="Protein kinase" evidence="9">
    <location>
        <begin position="544"/>
        <end position="819"/>
    </location>
</feature>
<proteinExistence type="predicted"/>
<dbReference type="Gene3D" id="3.80.10.10">
    <property type="entry name" value="Ribonuclease Inhibitor"/>
    <property type="match status" value="2"/>
</dbReference>
<protein>
    <recommendedName>
        <fullName evidence="9">Protein kinase domain-containing protein</fullName>
    </recommendedName>
</protein>
<dbReference type="PANTHER" id="PTHR48010:SF44">
    <property type="entry name" value="F16P17.10 PROTEIN"/>
    <property type="match status" value="1"/>
</dbReference>
<evidence type="ECO:0000256" key="3">
    <source>
        <dbReference type="ARBA" id="ARBA00022692"/>
    </source>
</evidence>
<dbReference type="PROSITE" id="PS50011">
    <property type="entry name" value="PROTEIN_KINASE_DOM"/>
    <property type="match status" value="1"/>
</dbReference>
<evidence type="ECO:0000256" key="8">
    <source>
        <dbReference type="SAM" id="Phobius"/>
    </source>
</evidence>
<evidence type="ECO:0000256" key="4">
    <source>
        <dbReference type="ARBA" id="ARBA00022729"/>
    </source>
</evidence>
<keyword evidence="7 8" id="KW-0472">Membrane</keyword>
<comment type="subcellular location">
    <subcellularLocation>
        <location evidence="1">Membrane</location>
    </subcellularLocation>
</comment>
<evidence type="ECO:0000256" key="1">
    <source>
        <dbReference type="ARBA" id="ARBA00004370"/>
    </source>
</evidence>
<evidence type="ECO:0000313" key="10">
    <source>
        <dbReference type="EMBL" id="CAK9277293.1"/>
    </source>
</evidence>
<sequence>MLFSSFLLSNMTGRRTTTCSRRRQQTSLLLLHHFPSVISVFAVLLVLSSSSNLESSSCVAAVSVNTSSSSEEVSALLAFKAAVTDPLGVLSSWNSSSESNPCNWYGITCDNTLHVNKVLIEDAELSGPISPQLANLTHLRYLVLSQNQFSGFVPPELSQIGTLWKLNLSRNAISGSIPDALGNLSNLRMLDLSMNGLSGSIPSSLFQYCDRLRFVSLAANRISGSIPSALGSCFRLTGFNFSLNELEDSIPEELGSLVLLTFLDLHSNMLMGPIPSWLTLLSNVTYVDLSNNNLSGGIPSMIGAMHSLNVLKLSNNPIAGAIPLSIGQLGSLQVLLFVNMSLEGNIPSAIGNCTSLLTLDLAVNNLSGNIPAALGDIVNLSELFLEYNRLNGSISEALENLQHLTSFNVSYNNLSGRIPMLNALSKFSASSYLGNPGLCGPPLNTPCEAEPTPAPVVNTTHRLLSPSAIIAIAAAGAIAIGVIAITLLSIWQLKRQKRVKTELLVYESTPPSPDLSPIVGKLVLFNKVLPSRYEDWETGSKALVDKECVIGRGSIGTVYRATFDGGLSVAVKKLETFGRIKNPEEFESEMNNLGDVRHQNLVILQGYYWSSTMQLMLFDYIPNGTLASHIHGPHTSQTTLFWSRRLHIALGIARGLGYLHHDFRSRIVHLNLSSANILLDENFEPKISDYGLGKFLPMLENYASIQKFRMMQGYVAPELGGPGLQHPEKCDVYSYGVVLLELVTGQHPVEDVDGGMNMLAEFVRTKLEQGRGADCIDPKLTNFPENEVIQVLKLALICTAQVPAKRPSMAEAVQVLESIRPSRSWGSRSSSP</sequence>